<evidence type="ECO:0000259" key="2">
    <source>
        <dbReference type="Pfam" id="PF00496"/>
    </source>
</evidence>
<dbReference type="GO" id="GO:0030288">
    <property type="term" value="C:outer membrane-bounded periplasmic space"/>
    <property type="evidence" value="ECO:0007669"/>
    <property type="project" value="TreeGrafter"/>
</dbReference>
<dbReference type="GO" id="GO:0015675">
    <property type="term" value="P:nickel cation transport"/>
    <property type="evidence" value="ECO:0007669"/>
    <property type="project" value="InterPro"/>
</dbReference>
<evidence type="ECO:0000313" key="3">
    <source>
        <dbReference type="EMBL" id="RSL32363.1"/>
    </source>
</evidence>
<dbReference type="CDD" id="cd08489">
    <property type="entry name" value="PBP2_NikA"/>
    <property type="match status" value="1"/>
</dbReference>
<dbReference type="InterPro" id="IPR011980">
    <property type="entry name" value="CntA-like"/>
</dbReference>
<dbReference type="OrthoDB" id="9796817at2"/>
<proteinExistence type="predicted"/>
<dbReference type="AlphaFoldDB" id="A0A428N1Q6"/>
<feature type="chain" id="PRO_5039721878" evidence="1">
    <location>
        <begin position="22"/>
        <end position="531"/>
    </location>
</feature>
<dbReference type="InterPro" id="IPR030678">
    <property type="entry name" value="Peptide/Ni-bd"/>
</dbReference>
<gene>
    <name evidence="3" type="primary">nikA</name>
    <name evidence="3" type="ORF">D7Z54_15820</name>
</gene>
<evidence type="ECO:0000313" key="4">
    <source>
        <dbReference type="Proteomes" id="UP000275076"/>
    </source>
</evidence>
<comment type="caution">
    <text evidence="3">The sequence shown here is derived from an EMBL/GenBank/DDBJ whole genome shotgun (WGS) entry which is preliminary data.</text>
</comment>
<feature type="signal peptide" evidence="1">
    <location>
        <begin position="1"/>
        <end position="21"/>
    </location>
</feature>
<dbReference type="Pfam" id="PF00496">
    <property type="entry name" value="SBP_bac_5"/>
    <property type="match status" value="1"/>
</dbReference>
<dbReference type="EMBL" id="RBVX01000015">
    <property type="protein sequence ID" value="RSL32363.1"/>
    <property type="molecule type" value="Genomic_DNA"/>
</dbReference>
<evidence type="ECO:0000256" key="1">
    <source>
        <dbReference type="SAM" id="SignalP"/>
    </source>
</evidence>
<dbReference type="GO" id="GO:1904680">
    <property type="term" value="F:peptide transmembrane transporter activity"/>
    <property type="evidence" value="ECO:0007669"/>
    <property type="project" value="TreeGrafter"/>
</dbReference>
<accession>A0A428N1Q6</accession>
<dbReference type="NCBIfam" id="TIGR02294">
    <property type="entry name" value="nickel_nikA"/>
    <property type="match status" value="1"/>
</dbReference>
<dbReference type="Gene3D" id="3.40.190.10">
    <property type="entry name" value="Periplasmic binding protein-like II"/>
    <property type="match status" value="1"/>
</dbReference>
<dbReference type="RefSeq" id="WP_125556833.1">
    <property type="nucleotide sequence ID" value="NZ_RBVX01000015.1"/>
</dbReference>
<protein>
    <submittedName>
        <fullName evidence="3">Nickel ABC transporter, nickel/metallophore periplasmic binding protein</fullName>
    </submittedName>
</protein>
<name>A0A428N1Q6_9BACI</name>
<dbReference type="PROSITE" id="PS51257">
    <property type="entry name" value="PROKAR_LIPOPROTEIN"/>
    <property type="match status" value="1"/>
</dbReference>
<dbReference type="PANTHER" id="PTHR30290">
    <property type="entry name" value="PERIPLASMIC BINDING COMPONENT OF ABC TRANSPORTER"/>
    <property type="match status" value="1"/>
</dbReference>
<keyword evidence="4" id="KW-1185">Reference proteome</keyword>
<dbReference type="Gene3D" id="3.10.105.10">
    <property type="entry name" value="Dipeptide-binding Protein, Domain 3"/>
    <property type="match status" value="1"/>
</dbReference>
<dbReference type="GO" id="GO:0043190">
    <property type="term" value="C:ATP-binding cassette (ABC) transporter complex"/>
    <property type="evidence" value="ECO:0007669"/>
    <property type="project" value="InterPro"/>
</dbReference>
<reference evidence="3 4" key="1">
    <citation type="submission" date="2018-10" db="EMBL/GenBank/DDBJ databases">
        <title>Draft genome sequence of Bacillus salarius IM0101, isolated from a hypersaline soil in Inner Mongolia, China.</title>
        <authorList>
            <person name="Yamprayoonswat W."/>
            <person name="Boonvisut S."/>
            <person name="Jumpathong W."/>
            <person name="Sittihan S."/>
            <person name="Ruangsuj P."/>
            <person name="Wanthongcharoen S."/>
            <person name="Thongpramul N."/>
            <person name="Pimmason S."/>
            <person name="Yu B."/>
            <person name="Yasawong M."/>
        </authorList>
    </citation>
    <scope>NUCLEOTIDE SEQUENCE [LARGE SCALE GENOMIC DNA]</scope>
    <source>
        <strain evidence="3 4">IM0101</strain>
    </source>
</reference>
<dbReference type="GO" id="GO:0020037">
    <property type="term" value="F:heme binding"/>
    <property type="evidence" value="ECO:0007669"/>
    <property type="project" value="InterPro"/>
</dbReference>
<feature type="domain" description="Solute-binding protein family 5" evidence="2">
    <location>
        <begin position="76"/>
        <end position="447"/>
    </location>
</feature>
<dbReference type="Proteomes" id="UP000275076">
    <property type="component" value="Unassembled WGS sequence"/>
</dbReference>
<dbReference type="PANTHER" id="PTHR30290:SF37">
    <property type="entry name" value="NICKEL-BINDING PERIPLASMIC PROTEIN"/>
    <property type="match status" value="1"/>
</dbReference>
<dbReference type="PIRSF" id="PIRSF002741">
    <property type="entry name" value="MppA"/>
    <property type="match status" value="1"/>
</dbReference>
<dbReference type="SUPFAM" id="SSF53850">
    <property type="entry name" value="Periplasmic binding protein-like II"/>
    <property type="match status" value="1"/>
</dbReference>
<dbReference type="GO" id="GO:0015833">
    <property type="term" value="P:peptide transport"/>
    <property type="evidence" value="ECO:0007669"/>
    <property type="project" value="TreeGrafter"/>
</dbReference>
<organism evidence="3 4">
    <name type="scientific">Salibacterium salarium</name>
    <dbReference type="NCBI Taxonomy" id="284579"/>
    <lineage>
        <taxon>Bacteria</taxon>
        <taxon>Bacillati</taxon>
        <taxon>Bacillota</taxon>
        <taxon>Bacilli</taxon>
        <taxon>Bacillales</taxon>
        <taxon>Bacillaceae</taxon>
    </lineage>
</organism>
<dbReference type="GO" id="GO:0016151">
    <property type="term" value="F:nickel cation binding"/>
    <property type="evidence" value="ECO:0007669"/>
    <property type="project" value="InterPro"/>
</dbReference>
<sequence length="531" mass="61147">MKPHILIKQLLIVLLSLSLVACSESDTEDEAVDRERLTVSWNKDIGNMNPHMYAPNEMFAQDMVYESLVRYGENGQIEPWLAKDWDISDDGKEYTFHLRENIKYSDGSDFNATNVKNNFEAILNNADRHSWLEITNQIDSTSIIDENTFKVTLHDSYYPFLQDLTLVRPFRFLGEKGFPADNNTAEGIESPIGTGPWVLSEYKKSQYAIFKQNEHYWGEKPQVEELEVRIIPDEEARVIAFENKEIDLILGSDLISLNSFKYLRDTEKYQTGISDPLATRTIALNSNKGFTQNLAVRKSIQHAFDKQALIDHLFYGTEQKADTLFASNVPYSDLDLTPLDYDFEKSKALLDEAGWKQKNNSGFREKDGELLELNLVINATDTIQKSIAETLQGDLQKVGIRLNIISEENQSYLQRQKSGDFHLIFNTTWGAPYEPHTFLSSMRQPAHADYQAQLGLPMKKKIDQKIHDVLLTTDEKRRQEMYAYILRTLHEQAVYLPVSYSSNMAVYHDYVDGVEFPNINYTLPTERIELK</sequence>
<dbReference type="InterPro" id="IPR039424">
    <property type="entry name" value="SBP_5"/>
</dbReference>
<dbReference type="InterPro" id="IPR000914">
    <property type="entry name" value="SBP_5_dom"/>
</dbReference>
<keyword evidence="1" id="KW-0732">Signal</keyword>